<proteinExistence type="predicted"/>
<reference evidence="1" key="1">
    <citation type="journal article" date="2021" name="Sci. Adv.">
        <title>The American lobster genome reveals insights on longevity, neural, and immune adaptations.</title>
        <authorList>
            <person name="Polinski J.M."/>
            <person name="Zimin A.V."/>
            <person name="Clark K.F."/>
            <person name="Kohn A.B."/>
            <person name="Sadowski N."/>
            <person name="Timp W."/>
            <person name="Ptitsyn A."/>
            <person name="Khanna P."/>
            <person name="Romanova D.Y."/>
            <person name="Williams P."/>
            <person name="Greenwood S.J."/>
            <person name="Moroz L.L."/>
            <person name="Walt D.R."/>
            <person name="Bodnar A.G."/>
        </authorList>
    </citation>
    <scope>NUCLEOTIDE SEQUENCE</scope>
    <source>
        <strain evidence="1">GMGI-L3</strain>
    </source>
</reference>
<gene>
    <name evidence="1" type="ORF">Hamer_G026129</name>
</gene>
<comment type="caution">
    <text evidence="1">The sequence shown here is derived from an EMBL/GenBank/DDBJ whole genome shotgun (WGS) entry which is preliminary data.</text>
</comment>
<accession>A0A8J5JM48</accession>
<evidence type="ECO:0000313" key="2">
    <source>
        <dbReference type="Proteomes" id="UP000747542"/>
    </source>
</evidence>
<dbReference type="AlphaFoldDB" id="A0A8J5JM48"/>
<evidence type="ECO:0000313" key="1">
    <source>
        <dbReference type="EMBL" id="KAG7158576.1"/>
    </source>
</evidence>
<sequence>MYKVSWEVVIKGPCMYMVSWEVVIKGPCMYMVSWEVVIKGPCMYMVSWKVVIKGPCMYKVSWADVDYHRHLAQHKNSRPRSTLNAEILCRNISPRLSLEGAGLVLNAYGYFRLRLSELIHQLAGKV</sequence>
<name>A0A8J5JM48_HOMAM</name>
<protein>
    <submittedName>
        <fullName evidence="1">Uncharacterized protein</fullName>
    </submittedName>
</protein>
<dbReference type="Proteomes" id="UP000747542">
    <property type="component" value="Unassembled WGS sequence"/>
</dbReference>
<organism evidence="1 2">
    <name type="scientific">Homarus americanus</name>
    <name type="common">American lobster</name>
    <dbReference type="NCBI Taxonomy" id="6706"/>
    <lineage>
        <taxon>Eukaryota</taxon>
        <taxon>Metazoa</taxon>
        <taxon>Ecdysozoa</taxon>
        <taxon>Arthropoda</taxon>
        <taxon>Crustacea</taxon>
        <taxon>Multicrustacea</taxon>
        <taxon>Malacostraca</taxon>
        <taxon>Eumalacostraca</taxon>
        <taxon>Eucarida</taxon>
        <taxon>Decapoda</taxon>
        <taxon>Pleocyemata</taxon>
        <taxon>Astacidea</taxon>
        <taxon>Nephropoidea</taxon>
        <taxon>Nephropidae</taxon>
        <taxon>Homarus</taxon>
    </lineage>
</organism>
<dbReference type="EMBL" id="JAHLQT010034527">
    <property type="protein sequence ID" value="KAG7158576.1"/>
    <property type="molecule type" value="Genomic_DNA"/>
</dbReference>
<keyword evidence="2" id="KW-1185">Reference proteome</keyword>